<gene>
    <name evidence="1" type="ORF">WBAF_0304</name>
</gene>
<dbReference type="EMBL" id="OUNF01000066">
    <property type="protein sequence ID" value="SPP33822.1"/>
    <property type="molecule type" value="Genomic_DNA"/>
</dbReference>
<name>A0A3B0JF27_9RICK</name>
<proteinExistence type="predicted"/>
<dbReference type="AlphaFoldDB" id="A0A3B0JF27"/>
<sequence>MRANGEEISEEKEIKSQGLVTTLKEEIRISARESIIEWAANGRI</sequence>
<protein>
    <submittedName>
        <fullName evidence="1">Uncharacterized protein</fullName>
    </submittedName>
</protein>
<organism evidence="1">
    <name type="scientific">Wolbachia endosymbiont of Aleurodicus floccissimus</name>
    <dbReference type="NCBI Taxonomy" id="2152762"/>
    <lineage>
        <taxon>Bacteria</taxon>
        <taxon>Pseudomonadati</taxon>
        <taxon>Pseudomonadota</taxon>
        <taxon>Alphaproteobacteria</taxon>
        <taxon>Rickettsiales</taxon>
        <taxon>Anaplasmataceae</taxon>
        <taxon>Wolbachieae</taxon>
        <taxon>Wolbachia</taxon>
    </lineage>
</organism>
<evidence type="ECO:0000313" key="1">
    <source>
        <dbReference type="EMBL" id="SPP33822.1"/>
    </source>
</evidence>
<reference evidence="1" key="1">
    <citation type="submission" date="2018-04" db="EMBL/GenBank/DDBJ databases">
        <authorList>
            <person name="Go L.Y."/>
            <person name="Mitchell J.A."/>
        </authorList>
    </citation>
    <scope>NUCLEOTIDE SEQUENCE</scope>
    <source>
        <strain evidence="1">WBAF</strain>
    </source>
</reference>
<accession>A0A3B0JF27</accession>